<comment type="caution">
    <text evidence="2">The sequence shown here is derived from an EMBL/GenBank/DDBJ whole genome shotgun (WGS) entry which is preliminary data.</text>
</comment>
<evidence type="ECO:0000259" key="1">
    <source>
        <dbReference type="SMART" id="SM00597"/>
    </source>
</evidence>
<dbReference type="PANTHER" id="PTHR11697:SF230">
    <property type="entry name" value="ZINC FINGER, MYM DOMAIN CONTAINING 1"/>
    <property type="match status" value="1"/>
</dbReference>
<organism evidence="2 3">
    <name type="scientific">Saponaria officinalis</name>
    <name type="common">Common soapwort</name>
    <name type="synonym">Lychnis saponaria</name>
    <dbReference type="NCBI Taxonomy" id="3572"/>
    <lineage>
        <taxon>Eukaryota</taxon>
        <taxon>Viridiplantae</taxon>
        <taxon>Streptophyta</taxon>
        <taxon>Embryophyta</taxon>
        <taxon>Tracheophyta</taxon>
        <taxon>Spermatophyta</taxon>
        <taxon>Magnoliopsida</taxon>
        <taxon>eudicotyledons</taxon>
        <taxon>Gunneridae</taxon>
        <taxon>Pentapetalae</taxon>
        <taxon>Caryophyllales</taxon>
        <taxon>Caryophyllaceae</taxon>
        <taxon>Caryophylleae</taxon>
        <taxon>Saponaria</taxon>
    </lineage>
</organism>
<name>A0AAW1H3Y7_SAPOF</name>
<protein>
    <recommendedName>
        <fullName evidence="1">TTF-type domain-containing protein</fullName>
    </recommendedName>
</protein>
<dbReference type="EMBL" id="JBDFQZ010000012">
    <property type="protein sequence ID" value="KAK9671927.1"/>
    <property type="molecule type" value="Genomic_DNA"/>
</dbReference>
<feature type="non-terminal residue" evidence="2">
    <location>
        <position position="1"/>
    </location>
</feature>
<evidence type="ECO:0000313" key="2">
    <source>
        <dbReference type="EMBL" id="KAK9671927.1"/>
    </source>
</evidence>
<accession>A0AAW1H3Y7</accession>
<proteinExistence type="predicted"/>
<reference evidence="2" key="1">
    <citation type="submission" date="2024-03" db="EMBL/GenBank/DDBJ databases">
        <title>WGS assembly of Saponaria officinalis var. Norfolk2.</title>
        <authorList>
            <person name="Jenkins J."/>
            <person name="Shu S."/>
            <person name="Grimwood J."/>
            <person name="Barry K."/>
            <person name="Goodstein D."/>
            <person name="Schmutz J."/>
            <person name="Leebens-Mack J."/>
            <person name="Osbourn A."/>
        </authorList>
    </citation>
    <scope>NUCLEOTIDE SEQUENCE [LARGE SCALE GENOMIC DNA]</scope>
    <source>
        <strain evidence="2">JIC</strain>
    </source>
</reference>
<sequence length="601" mass="68985">DPRTFKAKWFKNHESWLEYSTEKDAAFCFACYLFKRDNVVGGDAFVSKGYKTWSKTDSFDKHVGNHMSAHNNAMRDLDNFKKHESSIVSSLDNQSTITKTAYQTRLEASIKTIRFLLRQGMPFRGQDEKETSLNRENFVELIKLFAQHDEKISEVVLNNAPQHCILTSPKIQKDIVNACATETTKKSVKELNDGFFGILADESADIADKEQMTLCLRYVDKKGRGVLKERFFGIMHVGDTTSLTLKEAISQLLMKYSLTFSRVRGQGYDGASNMQGSINGLKTLILNESSSVYYVHCFAHQLQLILVATLTNLLNLVESLPKHDFKCAYFDPTILDVNDTIEGFSSGVDNVKAESLSYAMRRFDFVFIAQLMVTIFGVTNKLNLTLQRKEQDIVNAMRLVDVTNGSLQRMRDSGWDSRMEKVSAFCSKYDIDIPSMGDLYVILRRHGCGHREVTNLHHFRVEVFLSLIDQVLHEFKNRFDEVSKKLLVCMASFNPQNKFASFDIKKLLRLAKFYPSDERFWNLKSLNELSMKLVETRKRLTHSKVYLLLKLVLVLPVATATLERTFSAMTFVKNRLRNITFVERDVFLNVTDEEIVMNLIE</sequence>
<gene>
    <name evidence="2" type="ORF">RND81_12G064300</name>
</gene>
<dbReference type="InterPro" id="IPR012337">
    <property type="entry name" value="RNaseH-like_sf"/>
</dbReference>
<dbReference type="SUPFAM" id="SSF53098">
    <property type="entry name" value="Ribonuclease H-like"/>
    <property type="match status" value="1"/>
</dbReference>
<dbReference type="AlphaFoldDB" id="A0AAW1H3Y7"/>
<dbReference type="InterPro" id="IPR006580">
    <property type="entry name" value="Znf_TTF"/>
</dbReference>
<feature type="domain" description="TTF-type" evidence="1">
    <location>
        <begin position="1"/>
        <end position="86"/>
    </location>
</feature>
<dbReference type="PANTHER" id="PTHR11697">
    <property type="entry name" value="GENERAL TRANSCRIPTION FACTOR 2-RELATED ZINC FINGER PROTEIN"/>
    <property type="match status" value="1"/>
</dbReference>
<keyword evidence="3" id="KW-1185">Reference proteome</keyword>
<dbReference type="Pfam" id="PF14291">
    <property type="entry name" value="DUF4371"/>
    <property type="match status" value="1"/>
</dbReference>
<dbReference type="SMART" id="SM00597">
    <property type="entry name" value="ZnF_TTF"/>
    <property type="match status" value="1"/>
</dbReference>
<evidence type="ECO:0000313" key="3">
    <source>
        <dbReference type="Proteomes" id="UP001443914"/>
    </source>
</evidence>
<dbReference type="Proteomes" id="UP001443914">
    <property type="component" value="Unassembled WGS sequence"/>
</dbReference>
<dbReference type="InterPro" id="IPR025398">
    <property type="entry name" value="DUF4371"/>
</dbReference>
<dbReference type="InterPro" id="IPR055298">
    <property type="entry name" value="AtLOH3-like"/>
</dbReference>